<keyword evidence="3" id="KW-1185">Reference proteome</keyword>
<feature type="coiled-coil region" evidence="1">
    <location>
        <begin position="74"/>
        <end position="101"/>
    </location>
</feature>
<reference evidence="2 3" key="1">
    <citation type="submission" date="2024-01" db="EMBL/GenBank/DDBJ databases">
        <title>The complete chloroplast genome sequence of Lithospermum erythrorhizon: insights into the phylogenetic relationship among Boraginaceae species and the maternal lineages of purple gromwells.</title>
        <authorList>
            <person name="Okada T."/>
            <person name="Watanabe K."/>
        </authorList>
    </citation>
    <scope>NUCLEOTIDE SEQUENCE [LARGE SCALE GENOMIC DNA]</scope>
</reference>
<evidence type="ECO:0000313" key="3">
    <source>
        <dbReference type="Proteomes" id="UP001454036"/>
    </source>
</evidence>
<gene>
    <name evidence="2" type="ORF">LIER_16936</name>
</gene>
<proteinExistence type="predicted"/>
<dbReference type="EMBL" id="BAABME010003862">
    <property type="protein sequence ID" value="GAA0160364.1"/>
    <property type="molecule type" value="Genomic_DNA"/>
</dbReference>
<sequence>MVLKEEESVMKTFKVLTQIGSSDFPDLHDKLLGFFQKTREMDAASAVASSDSSSKALQKLSLLKVSFGDQILKQQCEVQKIEKLEHELAELEMRTRDLCVQIQEQQSIVCQLDIETTSTS</sequence>
<name>A0AAV3Q8I5_LITER</name>
<evidence type="ECO:0000313" key="2">
    <source>
        <dbReference type="EMBL" id="GAA0160364.1"/>
    </source>
</evidence>
<protein>
    <submittedName>
        <fullName evidence="2">Uncharacterized protein</fullName>
    </submittedName>
</protein>
<evidence type="ECO:0000256" key="1">
    <source>
        <dbReference type="SAM" id="Coils"/>
    </source>
</evidence>
<comment type="caution">
    <text evidence="2">The sequence shown here is derived from an EMBL/GenBank/DDBJ whole genome shotgun (WGS) entry which is preliminary data.</text>
</comment>
<accession>A0AAV3Q8I5</accession>
<keyword evidence="1" id="KW-0175">Coiled coil</keyword>
<dbReference type="Proteomes" id="UP001454036">
    <property type="component" value="Unassembled WGS sequence"/>
</dbReference>
<dbReference type="AlphaFoldDB" id="A0AAV3Q8I5"/>
<organism evidence="2 3">
    <name type="scientific">Lithospermum erythrorhizon</name>
    <name type="common">Purple gromwell</name>
    <name type="synonym">Lithospermum officinale var. erythrorhizon</name>
    <dbReference type="NCBI Taxonomy" id="34254"/>
    <lineage>
        <taxon>Eukaryota</taxon>
        <taxon>Viridiplantae</taxon>
        <taxon>Streptophyta</taxon>
        <taxon>Embryophyta</taxon>
        <taxon>Tracheophyta</taxon>
        <taxon>Spermatophyta</taxon>
        <taxon>Magnoliopsida</taxon>
        <taxon>eudicotyledons</taxon>
        <taxon>Gunneridae</taxon>
        <taxon>Pentapetalae</taxon>
        <taxon>asterids</taxon>
        <taxon>lamiids</taxon>
        <taxon>Boraginales</taxon>
        <taxon>Boraginaceae</taxon>
        <taxon>Boraginoideae</taxon>
        <taxon>Lithospermeae</taxon>
        <taxon>Lithospermum</taxon>
    </lineage>
</organism>